<dbReference type="Gene3D" id="3.65.10.20">
    <property type="entry name" value="RNA 3'-terminal phosphate cyclase domain"/>
    <property type="match status" value="2"/>
</dbReference>
<dbReference type="EMBL" id="MIGC01000541">
    <property type="protein sequence ID" value="PHJ24792.1"/>
    <property type="molecule type" value="Genomic_DNA"/>
</dbReference>
<organism evidence="4 5">
    <name type="scientific">Cystoisospora suis</name>
    <dbReference type="NCBI Taxonomy" id="483139"/>
    <lineage>
        <taxon>Eukaryota</taxon>
        <taxon>Sar</taxon>
        <taxon>Alveolata</taxon>
        <taxon>Apicomplexa</taxon>
        <taxon>Conoidasida</taxon>
        <taxon>Coccidia</taxon>
        <taxon>Eucoccidiorida</taxon>
        <taxon>Eimeriorina</taxon>
        <taxon>Sarcocystidae</taxon>
        <taxon>Cystoisospora</taxon>
    </lineage>
</organism>
<feature type="domain" description="RNA 3'-terminal phosphate cyclase" evidence="2">
    <location>
        <begin position="180"/>
        <end position="429"/>
    </location>
</feature>
<gene>
    <name evidence="4" type="ORF">CSUI_001362</name>
</gene>
<dbReference type="OrthoDB" id="1911237at2759"/>
<keyword evidence="5" id="KW-1185">Reference proteome</keyword>
<protein>
    <submittedName>
        <fullName evidence="4">Rna 3-terminal phosphate cyclase-like protein</fullName>
    </submittedName>
</protein>
<evidence type="ECO:0000259" key="2">
    <source>
        <dbReference type="Pfam" id="PF01137"/>
    </source>
</evidence>
<dbReference type="PANTHER" id="PTHR11096:SF1">
    <property type="entry name" value="RNA 3'-TERMINAL PHOSPHATE CYCLASE-LIKE PROTEIN"/>
    <property type="match status" value="1"/>
</dbReference>
<feature type="region of interest" description="Disordered" evidence="1">
    <location>
        <begin position="309"/>
        <end position="331"/>
    </location>
</feature>
<dbReference type="GO" id="GO:0005730">
    <property type="term" value="C:nucleolus"/>
    <property type="evidence" value="ECO:0007669"/>
    <property type="project" value="TreeGrafter"/>
</dbReference>
<name>A0A2C6LCQ9_9APIC</name>
<dbReference type="InterPro" id="IPR023797">
    <property type="entry name" value="RNA3'_phos_cyclase_dom"/>
</dbReference>
<dbReference type="Pfam" id="PF05189">
    <property type="entry name" value="RTC_insert"/>
    <property type="match status" value="1"/>
</dbReference>
<comment type="caution">
    <text evidence="4">The sequence shown here is derived from an EMBL/GenBank/DDBJ whole genome shotgun (WGS) entry which is preliminary data.</text>
</comment>
<reference evidence="4 5" key="1">
    <citation type="journal article" date="2017" name="Int. J. Parasitol.">
        <title>The genome of the protozoan parasite Cystoisospora suis and a reverse vaccinology approach to identify vaccine candidates.</title>
        <authorList>
            <person name="Palmieri N."/>
            <person name="Shrestha A."/>
            <person name="Ruttkowski B."/>
            <person name="Beck T."/>
            <person name="Vogl C."/>
            <person name="Tomley F."/>
            <person name="Blake D.P."/>
            <person name="Joachim A."/>
        </authorList>
    </citation>
    <scope>NUCLEOTIDE SEQUENCE [LARGE SCALE GENOMIC DNA]</scope>
    <source>
        <strain evidence="4 5">Wien I</strain>
    </source>
</reference>
<sequence>MHLLHYSGSGFFRQRVLLATLTARPIQISKIREDSSDSPGLKPYEASLLRLLCAITFGSRVHIDATGTVLTYTPGQLAGADPENPISLKHACHPGRGISYYLETLLLLAPFCKNPLSITLTGVTDGTELDCSVDVTRSVTVPTLHKILALAAGGSRQQEGQGGADGEQGVGSGASVASSVSFQVKILRRGFPPKGGGEVHVHCSGVLNKAPQPFTLLDVGRVKRIRGIAFAENVSPILARRCITKIRQIFNDFLPDVWVYMDTPTRRKQGQTQDTGTGEQQTDKPRRGVGVTLVAETIKGNFKGASASVVKTGDSDDSLSHKQKAADASRATGNSKLRLLLEEEAKMAPEERKASAGDEFEMIGELAARRLLLEIQQGGVVDTSHQYMALLFAAAADEYQPSKLRLSQLTPYTIQFIRHLRDFLGVTFHFEHEVRGDDNDSPEVDLKCVGAGLRNTARKTF</sequence>
<evidence type="ECO:0000313" key="4">
    <source>
        <dbReference type="EMBL" id="PHJ24792.1"/>
    </source>
</evidence>
<dbReference type="Proteomes" id="UP000221165">
    <property type="component" value="Unassembled WGS sequence"/>
</dbReference>
<dbReference type="RefSeq" id="XP_067926464.1">
    <property type="nucleotide sequence ID" value="XM_068061568.1"/>
</dbReference>
<dbReference type="PROSITE" id="PS01287">
    <property type="entry name" value="RTC"/>
    <property type="match status" value="1"/>
</dbReference>
<dbReference type="GeneID" id="94424779"/>
<evidence type="ECO:0000313" key="5">
    <source>
        <dbReference type="Proteomes" id="UP000221165"/>
    </source>
</evidence>
<evidence type="ECO:0000259" key="3">
    <source>
        <dbReference type="Pfam" id="PF05189"/>
    </source>
</evidence>
<feature type="region of interest" description="Disordered" evidence="1">
    <location>
        <begin position="265"/>
        <end position="288"/>
    </location>
</feature>
<dbReference type="Pfam" id="PF01137">
    <property type="entry name" value="RTC"/>
    <property type="match status" value="2"/>
</dbReference>
<dbReference type="InterPro" id="IPR013791">
    <property type="entry name" value="RNA3'-term_phos_cycl_insert"/>
</dbReference>
<feature type="compositionally biased region" description="Low complexity" evidence="1">
    <location>
        <begin position="270"/>
        <end position="280"/>
    </location>
</feature>
<dbReference type="GO" id="GO:0004521">
    <property type="term" value="F:RNA endonuclease activity"/>
    <property type="evidence" value="ECO:0007669"/>
    <property type="project" value="TreeGrafter"/>
</dbReference>
<feature type="domain" description="RNA 3'-terminal phosphate cyclase insert" evidence="3">
    <location>
        <begin position="218"/>
        <end position="375"/>
    </location>
</feature>
<dbReference type="InterPro" id="IPR020719">
    <property type="entry name" value="RNA3'_term_phos_cycl-like_CS"/>
</dbReference>
<evidence type="ECO:0000256" key="1">
    <source>
        <dbReference type="SAM" id="MobiDB-lite"/>
    </source>
</evidence>
<dbReference type="VEuPathDB" id="ToxoDB:CSUI_001362"/>
<feature type="compositionally biased region" description="Basic and acidic residues" evidence="1">
    <location>
        <begin position="318"/>
        <end position="327"/>
    </location>
</feature>
<dbReference type="InterPro" id="IPR037136">
    <property type="entry name" value="RNA3'_phos_cyclase_dom_sf"/>
</dbReference>
<dbReference type="PANTHER" id="PTHR11096">
    <property type="entry name" value="RNA 3' TERMINAL PHOSPHATE CYCLASE"/>
    <property type="match status" value="1"/>
</dbReference>
<dbReference type="GO" id="GO:0000479">
    <property type="term" value="P:endonucleolytic cleavage of tricistronic rRNA transcript (SSU-rRNA, 5.8S rRNA, LSU-rRNA)"/>
    <property type="evidence" value="ECO:0007669"/>
    <property type="project" value="TreeGrafter"/>
</dbReference>
<accession>A0A2C6LCQ9</accession>
<feature type="domain" description="RNA 3'-terminal phosphate cyclase" evidence="2">
    <location>
        <begin position="6"/>
        <end position="148"/>
    </location>
</feature>
<dbReference type="SUPFAM" id="SSF55205">
    <property type="entry name" value="EPT/RTPC-like"/>
    <property type="match status" value="2"/>
</dbReference>
<dbReference type="AlphaFoldDB" id="A0A2C6LCQ9"/>
<dbReference type="InterPro" id="IPR000228">
    <property type="entry name" value="RNA3'_term_phos_cyc"/>
</dbReference>
<proteinExistence type="predicted"/>
<dbReference type="InterPro" id="IPR013792">
    <property type="entry name" value="RNA3'P_cycl/enolpyr_Trfase_a/b"/>
</dbReference>